<organism evidence="2 3">
    <name type="scientific">Allacma fusca</name>
    <dbReference type="NCBI Taxonomy" id="39272"/>
    <lineage>
        <taxon>Eukaryota</taxon>
        <taxon>Metazoa</taxon>
        <taxon>Ecdysozoa</taxon>
        <taxon>Arthropoda</taxon>
        <taxon>Hexapoda</taxon>
        <taxon>Collembola</taxon>
        <taxon>Symphypleona</taxon>
        <taxon>Sminthuridae</taxon>
        <taxon>Allacma</taxon>
    </lineage>
</organism>
<name>A0A8J2PBS7_9HEXA</name>
<sequence>MASRTVATRRLIFGDASSCYSGSCEFFLFCWLGGGLIEKGCGGFLFACCQRPSSSVKSGIGMSTTDPPDVPEYYGPVQNDP</sequence>
<feature type="region of interest" description="Disordered" evidence="1">
    <location>
        <begin position="56"/>
        <end position="81"/>
    </location>
</feature>
<feature type="non-terminal residue" evidence="2">
    <location>
        <position position="1"/>
    </location>
</feature>
<comment type="caution">
    <text evidence="2">The sequence shown here is derived from an EMBL/GenBank/DDBJ whole genome shotgun (WGS) entry which is preliminary data.</text>
</comment>
<dbReference type="AlphaFoldDB" id="A0A8J2PBS7"/>
<reference evidence="2" key="1">
    <citation type="submission" date="2021-06" db="EMBL/GenBank/DDBJ databases">
        <authorList>
            <person name="Hodson N. C."/>
            <person name="Mongue J. A."/>
            <person name="Jaron S. K."/>
        </authorList>
    </citation>
    <scope>NUCLEOTIDE SEQUENCE</scope>
</reference>
<evidence type="ECO:0000256" key="1">
    <source>
        <dbReference type="SAM" id="MobiDB-lite"/>
    </source>
</evidence>
<feature type="compositionally biased region" description="Polar residues" evidence="1">
    <location>
        <begin position="56"/>
        <end position="66"/>
    </location>
</feature>
<accession>A0A8J2PBS7</accession>
<evidence type="ECO:0000313" key="3">
    <source>
        <dbReference type="Proteomes" id="UP000708208"/>
    </source>
</evidence>
<evidence type="ECO:0000313" key="2">
    <source>
        <dbReference type="EMBL" id="CAG7822522.1"/>
    </source>
</evidence>
<proteinExistence type="predicted"/>
<dbReference type="Proteomes" id="UP000708208">
    <property type="component" value="Unassembled WGS sequence"/>
</dbReference>
<keyword evidence="3" id="KW-1185">Reference proteome</keyword>
<gene>
    <name evidence="2" type="ORF">AFUS01_LOCUS32791</name>
</gene>
<protein>
    <submittedName>
        <fullName evidence="2">Uncharacterized protein</fullName>
    </submittedName>
</protein>
<dbReference type="EMBL" id="CAJVCH010526606">
    <property type="protein sequence ID" value="CAG7822522.1"/>
    <property type="molecule type" value="Genomic_DNA"/>
</dbReference>